<dbReference type="CDD" id="cd06260">
    <property type="entry name" value="DUF820-like"/>
    <property type="match status" value="1"/>
</dbReference>
<dbReference type="InterPro" id="IPR008538">
    <property type="entry name" value="Uma2"/>
</dbReference>
<dbReference type="SUPFAM" id="SSF52980">
    <property type="entry name" value="Restriction endonuclease-like"/>
    <property type="match status" value="1"/>
</dbReference>
<dbReference type="InterPro" id="IPR011335">
    <property type="entry name" value="Restrct_endonuc-II-like"/>
</dbReference>
<keyword evidence="2" id="KW-0540">Nuclease</keyword>
<keyword evidence="3" id="KW-1185">Reference proteome</keyword>
<dbReference type="Proteomes" id="UP001527866">
    <property type="component" value="Unassembled WGS sequence"/>
</dbReference>
<dbReference type="Pfam" id="PF05685">
    <property type="entry name" value="Uma2"/>
    <property type="match status" value="1"/>
</dbReference>
<reference evidence="2 3" key="1">
    <citation type="submission" date="2023-01" db="EMBL/GenBank/DDBJ databases">
        <title>Draft genome sequence of Nocardiopsis sp. RSe5-2 isolated from halophytes.</title>
        <authorList>
            <person name="Duangmal K."/>
            <person name="Chantavorakit T."/>
        </authorList>
    </citation>
    <scope>NUCLEOTIDE SEQUENCE [LARGE SCALE GENOMIC DNA]</scope>
    <source>
        <strain evidence="2 3">RSe5-2</strain>
    </source>
</reference>
<dbReference type="RefSeq" id="WP_270686319.1">
    <property type="nucleotide sequence ID" value="NZ_JAQFWQ010000037.1"/>
</dbReference>
<gene>
    <name evidence="2" type="ORF">O4J56_14590</name>
</gene>
<comment type="caution">
    <text evidence="2">The sequence shown here is derived from an EMBL/GenBank/DDBJ whole genome shotgun (WGS) entry which is preliminary data.</text>
</comment>
<organism evidence="2 3">
    <name type="scientific">Nocardiopsis endophytica</name>
    <dbReference type="NCBI Taxonomy" id="3018445"/>
    <lineage>
        <taxon>Bacteria</taxon>
        <taxon>Bacillati</taxon>
        <taxon>Actinomycetota</taxon>
        <taxon>Actinomycetes</taxon>
        <taxon>Streptosporangiales</taxon>
        <taxon>Nocardiopsidaceae</taxon>
        <taxon>Nocardiopsis</taxon>
    </lineage>
</organism>
<dbReference type="InterPro" id="IPR012296">
    <property type="entry name" value="Nuclease_put_TT1808"/>
</dbReference>
<evidence type="ECO:0000313" key="3">
    <source>
        <dbReference type="Proteomes" id="UP001527866"/>
    </source>
</evidence>
<keyword evidence="2" id="KW-0378">Hydrolase</keyword>
<proteinExistence type="predicted"/>
<name>A0ABT4U4J2_9ACTN</name>
<evidence type="ECO:0000313" key="2">
    <source>
        <dbReference type="EMBL" id="MDA2811868.1"/>
    </source>
</evidence>
<evidence type="ECO:0000259" key="1">
    <source>
        <dbReference type="Pfam" id="PF05685"/>
    </source>
</evidence>
<dbReference type="PANTHER" id="PTHR35400:SF3">
    <property type="entry name" value="SLL1072 PROTEIN"/>
    <property type="match status" value="1"/>
</dbReference>
<dbReference type="Gene3D" id="3.90.1570.10">
    <property type="entry name" value="tt1808, chain A"/>
    <property type="match status" value="1"/>
</dbReference>
<protein>
    <submittedName>
        <fullName evidence="2">Uma2 family endonuclease</fullName>
    </submittedName>
</protein>
<feature type="domain" description="Putative restriction endonuclease" evidence="1">
    <location>
        <begin position="12"/>
        <end position="126"/>
    </location>
</feature>
<sequence>MSRIPIEWEIFQTMGVQVPHVEKLYVPDLCVIPSDVFPTAKPPVEGAEALLVVEITSPSNVEHDRKKKRWAYAHAPVPLYLLVDAYDVSGPSVTLFSNPNNGDYGTITKGHFGTRVHLPEPFGFDIDTGVFPEV</sequence>
<keyword evidence="2" id="KW-0255">Endonuclease</keyword>
<dbReference type="PANTHER" id="PTHR35400">
    <property type="entry name" value="SLR1083 PROTEIN"/>
    <property type="match status" value="1"/>
</dbReference>
<accession>A0ABT4U4J2</accession>
<dbReference type="GO" id="GO:0004519">
    <property type="term" value="F:endonuclease activity"/>
    <property type="evidence" value="ECO:0007669"/>
    <property type="project" value="UniProtKB-KW"/>
</dbReference>
<dbReference type="EMBL" id="JAQFWQ010000037">
    <property type="protein sequence ID" value="MDA2811868.1"/>
    <property type="molecule type" value="Genomic_DNA"/>
</dbReference>